<dbReference type="InterPro" id="IPR036388">
    <property type="entry name" value="WH-like_DNA-bd_sf"/>
</dbReference>
<feature type="domain" description="HTH arsR-type" evidence="1">
    <location>
        <begin position="1"/>
        <end position="93"/>
    </location>
</feature>
<dbReference type="Pfam" id="PF12840">
    <property type="entry name" value="HTH_20"/>
    <property type="match status" value="1"/>
</dbReference>
<name>A0A1F5XZ31_9BACT</name>
<reference evidence="2 3" key="1">
    <citation type="journal article" date="2016" name="Nat. Commun.">
        <title>Thousands of microbial genomes shed light on interconnected biogeochemical processes in an aquifer system.</title>
        <authorList>
            <person name="Anantharaman K."/>
            <person name="Brown C.T."/>
            <person name="Hug L.A."/>
            <person name="Sharon I."/>
            <person name="Castelle C.J."/>
            <person name="Probst A.J."/>
            <person name="Thomas B.C."/>
            <person name="Singh A."/>
            <person name="Wilkins M.J."/>
            <person name="Karaoz U."/>
            <person name="Brodie E.L."/>
            <person name="Williams K.H."/>
            <person name="Hubbard S.S."/>
            <person name="Banfield J.F."/>
        </authorList>
    </citation>
    <scope>NUCLEOTIDE SEQUENCE [LARGE SCALE GENOMIC DNA]</scope>
</reference>
<protein>
    <recommendedName>
        <fullName evidence="1">HTH arsR-type domain-containing protein</fullName>
    </recommendedName>
</protein>
<dbReference type="SUPFAM" id="SSF46785">
    <property type="entry name" value="Winged helix' DNA-binding domain"/>
    <property type="match status" value="1"/>
</dbReference>
<dbReference type="InterPro" id="IPR011991">
    <property type="entry name" value="ArsR-like_HTH"/>
</dbReference>
<sequence>MNERTWKTVKQLERYFKGAANHRRLAILKLVAGRPGVTLEEIAEALDCNIKTISEHSRRLVQAGLLNKKYQGRTVEHSASPYGIKFIRFMQTF</sequence>
<dbReference type="EMBL" id="MFIQ01000028">
    <property type="protein sequence ID" value="OGF93148.1"/>
    <property type="molecule type" value="Genomic_DNA"/>
</dbReference>
<dbReference type="SMART" id="SM00418">
    <property type="entry name" value="HTH_ARSR"/>
    <property type="match status" value="1"/>
</dbReference>
<accession>A0A1F5XZ31</accession>
<dbReference type="InterPro" id="IPR036390">
    <property type="entry name" value="WH_DNA-bd_sf"/>
</dbReference>
<dbReference type="PROSITE" id="PS50987">
    <property type="entry name" value="HTH_ARSR_2"/>
    <property type="match status" value="1"/>
</dbReference>
<dbReference type="InterPro" id="IPR001845">
    <property type="entry name" value="HTH_ArsR_DNA-bd_dom"/>
</dbReference>
<dbReference type="STRING" id="1798364.A3G54_03170"/>
<dbReference type="Gene3D" id="1.10.10.10">
    <property type="entry name" value="Winged helix-like DNA-binding domain superfamily/Winged helix DNA-binding domain"/>
    <property type="match status" value="1"/>
</dbReference>
<evidence type="ECO:0000259" key="1">
    <source>
        <dbReference type="PROSITE" id="PS50987"/>
    </source>
</evidence>
<dbReference type="GO" id="GO:0003700">
    <property type="term" value="F:DNA-binding transcription factor activity"/>
    <property type="evidence" value="ECO:0007669"/>
    <property type="project" value="InterPro"/>
</dbReference>
<comment type="caution">
    <text evidence="2">The sequence shown here is derived from an EMBL/GenBank/DDBJ whole genome shotgun (WGS) entry which is preliminary data.</text>
</comment>
<evidence type="ECO:0000313" key="2">
    <source>
        <dbReference type="EMBL" id="OGF93148.1"/>
    </source>
</evidence>
<evidence type="ECO:0000313" key="3">
    <source>
        <dbReference type="Proteomes" id="UP000178894"/>
    </source>
</evidence>
<dbReference type="AlphaFoldDB" id="A0A1F5XZ31"/>
<proteinExistence type="predicted"/>
<dbReference type="Proteomes" id="UP000178894">
    <property type="component" value="Unassembled WGS sequence"/>
</dbReference>
<gene>
    <name evidence="2" type="ORF">A3G54_03170</name>
</gene>
<dbReference type="CDD" id="cd00090">
    <property type="entry name" value="HTH_ARSR"/>
    <property type="match status" value="1"/>
</dbReference>
<organism evidence="2 3">
    <name type="scientific">Candidatus Giovannonibacteria bacterium RIFCSPLOWO2_12_FULL_44_15</name>
    <dbReference type="NCBI Taxonomy" id="1798364"/>
    <lineage>
        <taxon>Bacteria</taxon>
        <taxon>Candidatus Giovannoniibacteriota</taxon>
    </lineage>
</organism>